<dbReference type="InterPro" id="IPR027417">
    <property type="entry name" value="P-loop_NTPase"/>
</dbReference>
<comment type="caution">
    <text evidence="12">The sequence shown here is derived from an EMBL/GenBank/DDBJ whole genome shotgun (WGS) entry which is preliminary data.</text>
</comment>
<keyword evidence="4 10" id="KW-0547">Nucleotide-binding</keyword>
<evidence type="ECO:0000259" key="11">
    <source>
        <dbReference type="PROSITE" id="PS51192"/>
    </source>
</evidence>
<dbReference type="Pfam" id="PF22679">
    <property type="entry name" value="T1R_D3-like"/>
    <property type="match status" value="1"/>
</dbReference>
<evidence type="ECO:0000256" key="9">
    <source>
        <dbReference type="ARBA" id="ARBA00023125"/>
    </source>
</evidence>
<dbReference type="CDD" id="cd18800">
    <property type="entry name" value="SF2_C_EcoR124I-like"/>
    <property type="match status" value="1"/>
</dbReference>
<dbReference type="PROSITE" id="PS51192">
    <property type="entry name" value="HELICASE_ATP_BIND_1"/>
    <property type="match status" value="1"/>
</dbReference>
<dbReference type="Gene3D" id="3.40.50.300">
    <property type="entry name" value="P-loop containing nucleotide triphosphate hydrolases"/>
    <property type="match status" value="2"/>
</dbReference>
<accession>A0A6N6ME08</accession>
<dbReference type="Pfam" id="PF12008">
    <property type="entry name" value="EcoR124_C"/>
    <property type="match status" value="1"/>
</dbReference>
<dbReference type="RefSeq" id="WP_150937183.1">
    <property type="nucleotide sequence ID" value="NZ_WAAT01000028.1"/>
</dbReference>
<keyword evidence="8 10" id="KW-0067">ATP-binding</keyword>
<evidence type="ECO:0000256" key="6">
    <source>
        <dbReference type="ARBA" id="ARBA00022759"/>
    </source>
</evidence>
<comment type="function">
    <text evidence="10">Subunit R is required for both nuclease and ATPase activities, but not for modification.</text>
</comment>
<dbReference type="InterPro" id="IPR055180">
    <property type="entry name" value="HsdR_RecA-like_helicase_dom_2"/>
</dbReference>
<keyword evidence="3" id="KW-0540">Nuclease</keyword>
<evidence type="ECO:0000256" key="7">
    <source>
        <dbReference type="ARBA" id="ARBA00022801"/>
    </source>
</evidence>
<proteinExistence type="inferred from homology"/>
<dbReference type="SMART" id="SM00487">
    <property type="entry name" value="DEXDc"/>
    <property type="match status" value="1"/>
</dbReference>
<dbReference type="NCBIfam" id="TIGR00348">
    <property type="entry name" value="hsdR"/>
    <property type="match status" value="1"/>
</dbReference>
<dbReference type="GO" id="GO:0005524">
    <property type="term" value="F:ATP binding"/>
    <property type="evidence" value="ECO:0007669"/>
    <property type="project" value="UniProtKB-KW"/>
</dbReference>
<keyword evidence="13" id="KW-1185">Reference proteome</keyword>
<dbReference type="EC" id="3.1.21.3" evidence="10"/>
<dbReference type="Pfam" id="PF04313">
    <property type="entry name" value="HSDR_N"/>
    <property type="match status" value="1"/>
</dbReference>
<dbReference type="InterPro" id="IPR051268">
    <property type="entry name" value="Type-I_R_enzyme_R_subunit"/>
</dbReference>
<evidence type="ECO:0000256" key="10">
    <source>
        <dbReference type="RuleBase" id="RU364115"/>
    </source>
</evidence>
<dbReference type="InterPro" id="IPR014001">
    <property type="entry name" value="Helicase_ATP-bd"/>
</dbReference>
<gene>
    <name evidence="12" type="ORF">F6U93_04300</name>
</gene>
<dbReference type="Gene3D" id="3.90.1570.50">
    <property type="match status" value="1"/>
</dbReference>
<protein>
    <recommendedName>
        <fullName evidence="10">Type I restriction enzyme endonuclease subunit</fullName>
        <shortName evidence="10">R protein</shortName>
        <ecNumber evidence="10">3.1.21.3</ecNumber>
    </recommendedName>
</protein>
<dbReference type="EMBL" id="WAAT01000028">
    <property type="protein sequence ID" value="KAB1068982.1"/>
    <property type="molecule type" value="Genomic_DNA"/>
</dbReference>
<dbReference type="Proteomes" id="UP000441333">
    <property type="component" value="Unassembled WGS sequence"/>
</dbReference>
<evidence type="ECO:0000256" key="5">
    <source>
        <dbReference type="ARBA" id="ARBA00022747"/>
    </source>
</evidence>
<evidence type="ECO:0000256" key="4">
    <source>
        <dbReference type="ARBA" id="ARBA00022741"/>
    </source>
</evidence>
<dbReference type="SUPFAM" id="SSF52540">
    <property type="entry name" value="P-loop containing nucleoside triphosphate hydrolases"/>
    <property type="match status" value="2"/>
</dbReference>
<dbReference type="Pfam" id="PF18766">
    <property type="entry name" value="SWI2_SNF2"/>
    <property type="match status" value="1"/>
</dbReference>
<evidence type="ECO:0000256" key="8">
    <source>
        <dbReference type="ARBA" id="ARBA00022840"/>
    </source>
</evidence>
<dbReference type="CDD" id="cd18030">
    <property type="entry name" value="DEXHc_RE_I_HsdR"/>
    <property type="match status" value="1"/>
</dbReference>
<dbReference type="AlphaFoldDB" id="A0A6N6ME08"/>
<dbReference type="InterPro" id="IPR040980">
    <property type="entry name" value="SWI2_SNF2"/>
</dbReference>
<comment type="subunit">
    <text evidence="10">The type I restriction/modification system is composed of three polypeptides R, M and S.</text>
</comment>
<dbReference type="GO" id="GO:0009307">
    <property type="term" value="P:DNA restriction-modification system"/>
    <property type="evidence" value="ECO:0007669"/>
    <property type="project" value="UniProtKB-KW"/>
</dbReference>
<reference evidence="12 13" key="1">
    <citation type="submission" date="2019-09" db="EMBL/GenBank/DDBJ databases">
        <authorList>
            <person name="Cao W.R."/>
        </authorList>
    </citation>
    <scope>NUCLEOTIDE SEQUENCE [LARGE SCALE GENOMIC DNA]</scope>
    <source>
        <strain evidence="12 13">B1N29</strain>
    </source>
</reference>
<dbReference type="InterPro" id="IPR004473">
    <property type="entry name" value="Restrct_endonuc_typeI_HsdR"/>
</dbReference>
<organism evidence="12 13">
    <name type="scientific">Pseudotamlana haliotis</name>
    <dbReference type="NCBI Taxonomy" id="2614804"/>
    <lineage>
        <taxon>Bacteria</taxon>
        <taxon>Pseudomonadati</taxon>
        <taxon>Bacteroidota</taxon>
        <taxon>Flavobacteriia</taxon>
        <taxon>Flavobacteriales</taxon>
        <taxon>Flavobacteriaceae</taxon>
        <taxon>Pseudotamlana</taxon>
    </lineage>
</organism>
<keyword evidence="6 12" id="KW-0255">Endonuclease</keyword>
<evidence type="ECO:0000256" key="2">
    <source>
        <dbReference type="ARBA" id="ARBA00008598"/>
    </source>
</evidence>
<evidence type="ECO:0000313" key="13">
    <source>
        <dbReference type="Proteomes" id="UP000441333"/>
    </source>
</evidence>
<feature type="domain" description="Helicase ATP-binding" evidence="11">
    <location>
        <begin position="251"/>
        <end position="417"/>
    </location>
</feature>
<evidence type="ECO:0000256" key="1">
    <source>
        <dbReference type="ARBA" id="ARBA00000851"/>
    </source>
</evidence>
<dbReference type="PANTHER" id="PTHR30195">
    <property type="entry name" value="TYPE I SITE-SPECIFIC DEOXYRIBONUCLEASE PROTEIN SUBUNIT M AND R"/>
    <property type="match status" value="1"/>
</dbReference>
<dbReference type="InterPro" id="IPR022625">
    <property type="entry name" value="TypeI_RM_Rsu_C"/>
</dbReference>
<dbReference type="PANTHER" id="PTHR30195:SF16">
    <property type="entry name" value="TYPE I RESTRICTION ENZYME ENDONUCLEASE SUBUNIT"/>
    <property type="match status" value="1"/>
</dbReference>
<keyword evidence="5 10" id="KW-0680">Restriction system</keyword>
<keyword evidence="9 10" id="KW-0238">DNA-binding</keyword>
<comment type="catalytic activity">
    <reaction evidence="1 10">
        <text>Endonucleolytic cleavage of DNA to give random double-stranded fragments with terminal 5'-phosphates, ATP is simultaneously hydrolyzed.</text>
        <dbReference type="EC" id="3.1.21.3"/>
    </reaction>
</comment>
<comment type="similarity">
    <text evidence="2 10">Belongs to the HsdR family.</text>
</comment>
<evidence type="ECO:0000313" key="12">
    <source>
        <dbReference type="EMBL" id="KAB1068982.1"/>
    </source>
</evidence>
<dbReference type="GO" id="GO:0003677">
    <property type="term" value="F:DNA binding"/>
    <property type="evidence" value="ECO:0007669"/>
    <property type="project" value="UniProtKB-KW"/>
</dbReference>
<dbReference type="GO" id="GO:0009035">
    <property type="term" value="F:type I site-specific deoxyribonuclease activity"/>
    <property type="evidence" value="ECO:0007669"/>
    <property type="project" value="UniProtKB-EC"/>
</dbReference>
<sequence length="950" mass="110338">MTTQPEQVLENNLVSQLIALGHKPITIKTEDDLLSNLKTQLEKHNKTTFTTPEFNRILLHLSKGNIFDKAKTLRDKYVLQKDNGDKAYIEFINQDFWCQNQFQVTNQVTINGKRENRYDVTVLINGLPLVQIELKRRGIELKEAFNQIQRYQKESFAFNNALFNYVQIFVISNGVDTKYYANSQKQSFKFTSFWSDEKNKKITQLEPFANIFLEPCHIAKMITKYVVLHESDKTLMVLRPYQFYAVESIIDRVKNSDKNGYIWHTTGSGKTLTSFKASQILTHNPKIKKVVFVVDRQDLDDQTVREFQAFDKESIDGTEDTKTLVKQFLDNSRPLLVTTIQKLNSAISKAKFKKQIEALKDEKIVFIFDECHRSQFGDTHRRIVNFFTNHQLFGFTGTPIFVKNAISKKSIKQTTANLFHECLHQYVITDAIRDENVLKFSIEYYNVFKNKEGIEDVKVEDINKQEVYESNEYLNSITNYIIANHNRKTHHRAFTAMFCVSSVDILIKYYELLKAKKEAGEHRLNIATIFSYAPNPEDKEATGEIPEEDFPDQPMAAEPRAAYGIMPHKDKLDEYITDYNLQFGSKHSAKDGKTFLSYKKDISQRVKNKQIDILLVVNMFLTGFDSKTLNTLYVDKNLNYHGLIQAYSRTNRILNEKKSQGNILAFRNLKQNTDDAIALFSDKNAQETIIIAPYEEQIKKFNEAYKVLMSIAPTVDSVNDLVTENDELEFAKAFREIMRLKNILSSFVEFTFDDTYMKDQEFADYTSKYLDLYDKIKTNSQKESVSILDEIDFELELIHRDEINVAYIMKLLAKLKDAKPKDQAKQKKQIIDLIAGESELRSKRVLIEKFIQNNLPKITDNDNVEDEFKTYWKEETKNALAELSTTEALKQEKVENIINDLLFTGRMATEDEVIAALEKRPSVLHRESISTRVTQKIKDFIQTFINGMDN</sequence>
<dbReference type="InterPro" id="IPR007409">
    <property type="entry name" value="Restrct_endonuc_type1_HsdR_N"/>
</dbReference>
<dbReference type="CDD" id="cd22332">
    <property type="entry name" value="HsdR_N"/>
    <property type="match status" value="1"/>
</dbReference>
<name>A0A6N6ME08_9FLAO</name>
<keyword evidence="7 10" id="KW-0378">Hydrolase</keyword>
<evidence type="ECO:0000256" key="3">
    <source>
        <dbReference type="ARBA" id="ARBA00022722"/>
    </source>
</evidence>